<keyword evidence="3 12" id="KW-0479">Metal-binding</keyword>
<keyword evidence="4 12" id="KW-0677">Repeat</keyword>
<name>A0A6J4D2J9_9HELI</name>
<dbReference type="CDD" id="cd06257">
    <property type="entry name" value="DnaJ"/>
    <property type="match status" value="1"/>
</dbReference>
<sequence length="377" mass="42531">MDYYELLGVERSASKEAIKKAFKQLARKYHPDYNPDNKEAEEKFKRISEAYSVLSDDEKRQIYDRYGKEGLEGRGMGGFNDLSDIFSNLFGEDSIFGNAFGFGNATRQKQSKIPKDLRMPLKLSFKEAVFGCKKTIKLDYKTLCSTCQGSGAKAGKLETCSSCKGRGQTFIQQGFMTLSSTCPRCHGSGEIVAEKCSACKGEGFSLAQESFEINVPEGIDQQMRIRVSSKGNEYKKGMRGDLYVEAVVGEDEHFVRDGSQIYIEVPVFFTSIPLGSKIMVPSLKKELELQIPPNTGDRAQFVFRGEGVKDVNTGRYGDLIAVVKIIYPKKLEEKQKELLLKLHESFGYESEPYKNVFEVCYGKVKRWWQDLTKSKEA</sequence>
<dbReference type="Gene3D" id="2.10.230.10">
    <property type="entry name" value="Heat shock protein DnaJ, cysteine-rich domain"/>
    <property type="match status" value="1"/>
</dbReference>
<feature type="repeat" description="CXXCXGXG motif" evidence="12">
    <location>
        <begin position="144"/>
        <end position="151"/>
    </location>
</feature>
<organism evidence="17 18">
    <name type="scientific">Helicobacter suis</name>
    <dbReference type="NCBI Taxonomy" id="104628"/>
    <lineage>
        <taxon>Bacteria</taxon>
        <taxon>Pseudomonadati</taxon>
        <taxon>Campylobacterota</taxon>
        <taxon>Epsilonproteobacteria</taxon>
        <taxon>Campylobacterales</taxon>
        <taxon>Helicobacteraceae</taxon>
        <taxon>Helicobacter</taxon>
    </lineage>
</organism>
<dbReference type="PANTHER" id="PTHR43096">
    <property type="entry name" value="DNAJ HOMOLOG 1, MITOCHONDRIAL-RELATED"/>
    <property type="match status" value="1"/>
</dbReference>
<dbReference type="FunFam" id="1.10.287.110:FF:000034">
    <property type="entry name" value="Chaperone protein DnaJ"/>
    <property type="match status" value="1"/>
</dbReference>
<comment type="cofactor">
    <cofactor evidence="12">
        <name>Zn(2+)</name>
        <dbReference type="ChEBI" id="CHEBI:29105"/>
    </cofactor>
    <text evidence="12">Binds 2 Zn(2+) ions per monomer.</text>
</comment>
<dbReference type="InterPro" id="IPR002939">
    <property type="entry name" value="DnaJ_C"/>
</dbReference>
<evidence type="ECO:0000256" key="6">
    <source>
        <dbReference type="ARBA" id="ARBA00022833"/>
    </source>
</evidence>
<dbReference type="SUPFAM" id="SSF57938">
    <property type="entry name" value="DnaJ/Hsp40 cysteine-rich domain"/>
    <property type="match status" value="1"/>
</dbReference>
<accession>A0A6J4D2J9</accession>
<comment type="domain">
    <text evidence="12">The J domain is necessary and sufficient to stimulate DnaK ATPase activity. Zinc center 1 plays an important role in the autonomous, DnaK-independent chaperone activity of DnaJ. Zinc center 2 is essential for interaction with DnaK and for DnaJ activity.</text>
</comment>
<feature type="binding site" evidence="12">
    <location>
        <position position="147"/>
    </location>
    <ligand>
        <name>Zn(2+)</name>
        <dbReference type="ChEBI" id="CHEBI:29105"/>
        <label>1</label>
    </ligand>
</feature>
<reference evidence="16 19" key="2">
    <citation type="submission" date="2020-04" db="EMBL/GenBank/DDBJ databases">
        <title>Genomic analysis of gastric non-Helicobacter pylori Helicobacters isolated in Japan.</title>
        <authorList>
            <person name="Suzuki M."/>
            <person name="Rimbara E."/>
        </authorList>
    </citation>
    <scope>NUCLEOTIDE SEQUENCE [LARGE SCALE GENOMIC DNA]</scope>
    <source>
        <strain evidence="16 19">NHP19-0020</strain>
    </source>
</reference>
<evidence type="ECO:0000313" key="17">
    <source>
        <dbReference type="EMBL" id="BCD71060.1"/>
    </source>
</evidence>
<comment type="subunit">
    <text evidence="12">Homodimer.</text>
</comment>
<dbReference type="Pfam" id="PF00226">
    <property type="entry name" value="DnaJ"/>
    <property type="match status" value="1"/>
</dbReference>
<dbReference type="FunFam" id="2.10.230.10:FF:000002">
    <property type="entry name" value="Molecular chaperone DnaJ"/>
    <property type="match status" value="1"/>
</dbReference>
<feature type="binding site" evidence="12">
    <location>
        <position position="182"/>
    </location>
    <ligand>
        <name>Zn(2+)</name>
        <dbReference type="ChEBI" id="CHEBI:29105"/>
        <label>2</label>
    </ligand>
</feature>
<keyword evidence="2 12" id="KW-0235">DNA replication</keyword>
<dbReference type="SUPFAM" id="SSF46565">
    <property type="entry name" value="Chaperone J-domain"/>
    <property type="match status" value="1"/>
</dbReference>
<dbReference type="Pfam" id="PF01556">
    <property type="entry name" value="DnaJ_C"/>
    <property type="match status" value="1"/>
</dbReference>
<dbReference type="InterPro" id="IPR036869">
    <property type="entry name" value="J_dom_sf"/>
</dbReference>
<protein>
    <recommendedName>
        <fullName evidence="11 12">Chaperone protein DnaJ</fullName>
    </recommendedName>
</protein>
<proteinExistence type="inferred from homology"/>
<dbReference type="HAMAP" id="MF_01152">
    <property type="entry name" value="DnaJ"/>
    <property type="match status" value="1"/>
</dbReference>
<dbReference type="InterPro" id="IPR008971">
    <property type="entry name" value="HSP40/DnaJ_pept-bd"/>
</dbReference>
<dbReference type="Pfam" id="PF00684">
    <property type="entry name" value="DnaJ_CXXCXGXG"/>
    <property type="match status" value="1"/>
</dbReference>
<dbReference type="Proteomes" id="UP000317935">
    <property type="component" value="Chromosome"/>
</dbReference>
<dbReference type="GeneID" id="56929539"/>
<dbReference type="PROSITE" id="PS51188">
    <property type="entry name" value="ZF_CR"/>
    <property type="match status" value="1"/>
</dbReference>
<dbReference type="PRINTS" id="PR00625">
    <property type="entry name" value="JDOMAIN"/>
</dbReference>
<feature type="binding site" evidence="12">
    <location>
        <position position="185"/>
    </location>
    <ligand>
        <name>Zn(2+)</name>
        <dbReference type="ChEBI" id="CHEBI:29105"/>
        <label>2</label>
    </ligand>
</feature>
<comment type="similarity">
    <text evidence="10 12">Belongs to the DnaJ family.</text>
</comment>
<dbReference type="InterPro" id="IPR001623">
    <property type="entry name" value="DnaJ_domain"/>
</dbReference>
<comment type="function">
    <text evidence="9 12">Participates actively in the response to hyperosmotic and heat shock by preventing the aggregation of stress-denatured proteins and by disaggregating proteins, also in an autonomous, DnaK-independent fashion. Unfolded proteins bind initially to DnaJ; upon interaction with the DnaJ-bound protein, DnaK hydrolyzes its bound ATP, resulting in the formation of a stable complex. GrpE releases ADP from DnaK; ATP binding to DnaK triggers the release of the substrate protein, thus completing the reaction cycle. Several rounds of ATP-dependent interactions between DnaJ, DnaK and GrpE are required for fully efficient folding. Also involved, together with DnaK and GrpE, in the DNA replication of plasmids through activation of initiation proteins.</text>
</comment>
<feature type="binding site" evidence="12">
    <location>
        <position position="199"/>
    </location>
    <ligand>
        <name>Zn(2+)</name>
        <dbReference type="ChEBI" id="CHEBI:29105"/>
        <label>1</label>
    </ligand>
</feature>
<evidence type="ECO:0000256" key="10">
    <source>
        <dbReference type="ARBA" id="ARBA00061004"/>
    </source>
</evidence>
<evidence type="ECO:0000256" key="2">
    <source>
        <dbReference type="ARBA" id="ARBA00022705"/>
    </source>
</evidence>
<feature type="binding site" evidence="12">
    <location>
        <position position="163"/>
    </location>
    <ligand>
        <name>Zn(2+)</name>
        <dbReference type="ChEBI" id="CHEBI:29105"/>
        <label>2</label>
    </ligand>
</feature>
<evidence type="ECO:0000313" key="19">
    <source>
        <dbReference type="Proteomes" id="UP000509742"/>
    </source>
</evidence>
<dbReference type="GO" id="GO:0009408">
    <property type="term" value="P:response to heat"/>
    <property type="evidence" value="ECO:0007669"/>
    <property type="project" value="InterPro"/>
</dbReference>
<dbReference type="GO" id="GO:0008270">
    <property type="term" value="F:zinc ion binding"/>
    <property type="evidence" value="ECO:0007669"/>
    <property type="project" value="UniProtKB-UniRule"/>
</dbReference>
<feature type="binding site" evidence="12">
    <location>
        <position position="160"/>
    </location>
    <ligand>
        <name>Zn(2+)</name>
        <dbReference type="ChEBI" id="CHEBI:29105"/>
        <label>2</label>
    </ligand>
</feature>
<dbReference type="NCBIfam" id="NF008035">
    <property type="entry name" value="PRK10767.1"/>
    <property type="match status" value="1"/>
</dbReference>
<dbReference type="GO" id="GO:0051082">
    <property type="term" value="F:unfolded protein binding"/>
    <property type="evidence" value="ECO:0007669"/>
    <property type="project" value="UniProtKB-UniRule"/>
</dbReference>
<dbReference type="EMBL" id="AP023036">
    <property type="protein sequence ID" value="BCD46729.1"/>
    <property type="molecule type" value="Genomic_DNA"/>
</dbReference>
<dbReference type="InterPro" id="IPR018253">
    <property type="entry name" value="DnaJ_domain_CS"/>
</dbReference>
<evidence type="ECO:0000256" key="12">
    <source>
        <dbReference type="HAMAP-Rule" id="MF_01152"/>
    </source>
</evidence>
<dbReference type="Proteomes" id="UP000509742">
    <property type="component" value="Chromosome"/>
</dbReference>
<dbReference type="GO" id="GO:0005737">
    <property type="term" value="C:cytoplasm"/>
    <property type="evidence" value="ECO:0007669"/>
    <property type="project" value="UniProtKB-SubCell"/>
</dbReference>
<gene>
    <name evidence="12 17" type="primary">dnaJ</name>
    <name evidence="16" type="ORF">NHP190020_17680</name>
    <name evidence="17" type="ORF">SNTW_17050</name>
</gene>
<comment type="subcellular location">
    <subcellularLocation>
        <location evidence="12">Cytoplasm</location>
    </subcellularLocation>
</comment>
<evidence type="ECO:0000313" key="18">
    <source>
        <dbReference type="Proteomes" id="UP000317935"/>
    </source>
</evidence>
<feature type="repeat" description="CXXCXGXG motif" evidence="12">
    <location>
        <begin position="196"/>
        <end position="203"/>
    </location>
</feature>
<evidence type="ECO:0000256" key="8">
    <source>
        <dbReference type="ARBA" id="ARBA00023186"/>
    </source>
</evidence>
<dbReference type="PROSITE" id="PS50076">
    <property type="entry name" value="DNAJ_2"/>
    <property type="match status" value="1"/>
</dbReference>
<feature type="binding site" evidence="12">
    <location>
        <position position="196"/>
    </location>
    <ligand>
        <name>Zn(2+)</name>
        <dbReference type="ChEBI" id="CHEBI:29105"/>
        <label>1</label>
    </ligand>
</feature>
<keyword evidence="8 12" id="KW-0143">Chaperone</keyword>
<evidence type="ECO:0000256" key="4">
    <source>
        <dbReference type="ARBA" id="ARBA00022737"/>
    </source>
</evidence>
<keyword evidence="6 12" id="KW-0862">Zinc</keyword>
<evidence type="ECO:0000256" key="13">
    <source>
        <dbReference type="PROSITE-ProRule" id="PRU00546"/>
    </source>
</evidence>
<evidence type="ECO:0000256" key="5">
    <source>
        <dbReference type="ARBA" id="ARBA00022771"/>
    </source>
</evidence>
<dbReference type="OrthoDB" id="9779889at2"/>
<evidence type="ECO:0000259" key="14">
    <source>
        <dbReference type="PROSITE" id="PS50076"/>
    </source>
</evidence>
<keyword evidence="1 12" id="KW-0963">Cytoplasm</keyword>
<dbReference type="GO" id="GO:0006260">
    <property type="term" value="P:DNA replication"/>
    <property type="evidence" value="ECO:0007669"/>
    <property type="project" value="UniProtKB-KW"/>
</dbReference>
<feature type="binding site" evidence="12">
    <location>
        <position position="144"/>
    </location>
    <ligand>
        <name>Zn(2+)</name>
        <dbReference type="ChEBI" id="CHEBI:29105"/>
        <label>1</label>
    </ligand>
</feature>
<feature type="repeat" description="CXXCXGXG motif" evidence="12">
    <location>
        <begin position="182"/>
        <end position="189"/>
    </location>
</feature>
<evidence type="ECO:0000259" key="15">
    <source>
        <dbReference type="PROSITE" id="PS51188"/>
    </source>
</evidence>
<evidence type="ECO:0000256" key="7">
    <source>
        <dbReference type="ARBA" id="ARBA00023016"/>
    </source>
</evidence>
<dbReference type="CDD" id="cd10747">
    <property type="entry name" value="DnaJ_C"/>
    <property type="match status" value="1"/>
</dbReference>
<dbReference type="NCBIfam" id="TIGR02349">
    <property type="entry name" value="DnaJ_bact"/>
    <property type="match status" value="1"/>
</dbReference>
<keyword evidence="19" id="KW-1185">Reference proteome</keyword>
<evidence type="ECO:0000256" key="9">
    <source>
        <dbReference type="ARBA" id="ARBA00053423"/>
    </source>
</evidence>
<dbReference type="AlphaFoldDB" id="A0A6J4D2J9"/>
<dbReference type="Gene3D" id="1.10.287.110">
    <property type="entry name" value="DnaJ domain"/>
    <property type="match status" value="1"/>
</dbReference>
<dbReference type="EMBL" id="AP019774">
    <property type="protein sequence ID" value="BCD71060.1"/>
    <property type="molecule type" value="Genomic_DNA"/>
</dbReference>
<dbReference type="InterPro" id="IPR036410">
    <property type="entry name" value="HSP_DnaJ_Cys-rich_dom_sf"/>
</dbReference>
<evidence type="ECO:0000256" key="1">
    <source>
        <dbReference type="ARBA" id="ARBA00022490"/>
    </source>
</evidence>
<dbReference type="GO" id="GO:0042026">
    <property type="term" value="P:protein refolding"/>
    <property type="evidence" value="ECO:0007669"/>
    <property type="project" value="TreeGrafter"/>
</dbReference>
<feature type="zinc finger region" description="CR-type" evidence="13">
    <location>
        <begin position="131"/>
        <end position="208"/>
    </location>
</feature>
<dbReference type="InterPro" id="IPR012724">
    <property type="entry name" value="DnaJ"/>
</dbReference>
<feature type="domain" description="CR-type" evidence="15">
    <location>
        <begin position="131"/>
        <end position="208"/>
    </location>
</feature>
<dbReference type="GO" id="GO:0005524">
    <property type="term" value="F:ATP binding"/>
    <property type="evidence" value="ECO:0007669"/>
    <property type="project" value="InterPro"/>
</dbReference>
<dbReference type="CDD" id="cd10719">
    <property type="entry name" value="DnaJ_zf"/>
    <property type="match status" value="1"/>
</dbReference>
<dbReference type="RefSeq" id="WP_006564048.1">
    <property type="nucleotide sequence ID" value="NZ_AP019774.1"/>
</dbReference>
<keyword evidence="7 12" id="KW-0346">Stress response</keyword>
<evidence type="ECO:0000256" key="3">
    <source>
        <dbReference type="ARBA" id="ARBA00022723"/>
    </source>
</evidence>
<keyword evidence="5 12" id="KW-0863">Zinc-finger</keyword>
<reference evidence="17 18" key="1">
    <citation type="submission" date="2019-06" db="EMBL/GenBank/DDBJ databases">
        <title>Complete genome sequence of Helicobacter suis SNTW101c.</title>
        <authorList>
            <person name="Rimbara E."/>
            <person name="Suzuki M."/>
            <person name="Matsui H."/>
            <person name="Nakamura M."/>
            <person name="Mori S."/>
            <person name="Shibayama K."/>
        </authorList>
    </citation>
    <scope>NUCLEOTIDE SEQUENCE [LARGE SCALE GENOMIC DNA]</scope>
    <source>
        <strain evidence="17 18">SNTW101c</strain>
    </source>
</reference>
<evidence type="ECO:0000313" key="16">
    <source>
        <dbReference type="EMBL" id="BCD46729.1"/>
    </source>
</evidence>
<dbReference type="PROSITE" id="PS00636">
    <property type="entry name" value="DNAJ_1"/>
    <property type="match status" value="1"/>
</dbReference>
<dbReference type="SMART" id="SM00271">
    <property type="entry name" value="DnaJ"/>
    <property type="match status" value="1"/>
</dbReference>
<dbReference type="PANTHER" id="PTHR43096:SF48">
    <property type="entry name" value="CHAPERONE PROTEIN DNAJ"/>
    <property type="match status" value="1"/>
</dbReference>
<dbReference type="Gene3D" id="2.60.260.20">
    <property type="entry name" value="Urease metallochaperone UreE, N-terminal domain"/>
    <property type="match status" value="2"/>
</dbReference>
<feature type="domain" description="J" evidence="14">
    <location>
        <begin position="2"/>
        <end position="67"/>
    </location>
</feature>
<feature type="repeat" description="CXXCXGXG motif" evidence="12">
    <location>
        <begin position="160"/>
        <end position="167"/>
    </location>
</feature>
<dbReference type="GO" id="GO:0031072">
    <property type="term" value="F:heat shock protein binding"/>
    <property type="evidence" value="ECO:0007669"/>
    <property type="project" value="InterPro"/>
</dbReference>
<dbReference type="InterPro" id="IPR001305">
    <property type="entry name" value="HSP_DnaJ_Cys-rich_dom"/>
</dbReference>
<evidence type="ECO:0000256" key="11">
    <source>
        <dbReference type="ARBA" id="ARBA00067609"/>
    </source>
</evidence>
<dbReference type="SUPFAM" id="SSF49493">
    <property type="entry name" value="HSP40/DnaJ peptide-binding domain"/>
    <property type="match status" value="2"/>
</dbReference>